<keyword evidence="2" id="KW-1185">Reference proteome</keyword>
<evidence type="ECO:0000313" key="2">
    <source>
        <dbReference type="Proteomes" id="UP000217790"/>
    </source>
</evidence>
<evidence type="ECO:0000313" key="1">
    <source>
        <dbReference type="EMBL" id="PBK90637.1"/>
    </source>
</evidence>
<gene>
    <name evidence="1" type="ORF">ARMGADRAFT_1032190</name>
</gene>
<organism evidence="1 2">
    <name type="scientific">Armillaria gallica</name>
    <name type="common">Bulbous honey fungus</name>
    <name type="synonym">Armillaria bulbosa</name>
    <dbReference type="NCBI Taxonomy" id="47427"/>
    <lineage>
        <taxon>Eukaryota</taxon>
        <taxon>Fungi</taxon>
        <taxon>Dikarya</taxon>
        <taxon>Basidiomycota</taxon>
        <taxon>Agaricomycotina</taxon>
        <taxon>Agaricomycetes</taxon>
        <taxon>Agaricomycetidae</taxon>
        <taxon>Agaricales</taxon>
        <taxon>Marasmiineae</taxon>
        <taxon>Physalacriaceae</taxon>
        <taxon>Armillaria</taxon>
    </lineage>
</organism>
<accession>A0A2H3DNI6</accession>
<sequence length="127" mass="14494">MASLRFAQRCALSEAWRRSYFWFCVQCVSIKLLPVILANRRIVIAELISECSLDFPFDTLLKYTSQTKSPGRGGDSHWTVKPGVPMVFHQTTNISMVYAPFMCKDHPFSDKHMAARSGGLVRLEVFF</sequence>
<reference evidence="2" key="1">
    <citation type="journal article" date="2017" name="Nat. Ecol. Evol.">
        <title>Genome expansion and lineage-specific genetic innovations in the forest pathogenic fungi Armillaria.</title>
        <authorList>
            <person name="Sipos G."/>
            <person name="Prasanna A.N."/>
            <person name="Walter M.C."/>
            <person name="O'Connor E."/>
            <person name="Balint B."/>
            <person name="Krizsan K."/>
            <person name="Kiss B."/>
            <person name="Hess J."/>
            <person name="Varga T."/>
            <person name="Slot J."/>
            <person name="Riley R."/>
            <person name="Boka B."/>
            <person name="Rigling D."/>
            <person name="Barry K."/>
            <person name="Lee J."/>
            <person name="Mihaltcheva S."/>
            <person name="LaButti K."/>
            <person name="Lipzen A."/>
            <person name="Waldron R."/>
            <person name="Moloney N.M."/>
            <person name="Sperisen C."/>
            <person name="Kredics L."/>
            <person name="Vagvoelgyi C."/>
            <person name="Patrignani A."/>
            <person name="Fitzpatrick D."/>
            <person name="Nagy I."/>
            <person name="Doyle S."/>
            <person name="Anderson J.B."/>
            <person name="Grigoriev I.V."/>
            <person name="Gueldener U."/>
            <person name="Muensterkoetter M."/>
            <person name="Nagy L.G."/>
        </authorList>
    </citation>
    <scope>NUCLEOTIDE SEQUENCE [LARGE SCALE GENOMIC DNA]</scope>
    <source>
        <strain evidence="2">Ar21-2</strain>
    </source>
</reference>
<dbReference type="EMBL" id="KZ293664">
    <property type="protein sequence ID" value="PBK90637.1"/>
    <property type="molecule type" value="Genomic_DNA"/>
</dbReference>
<dbReference type="InParanoid" id="A0A2H3DNI6"/>
<protein>
    <submittedName>
        <fullName evidence="1">Uncharacterized protein</fullName>
    </submittedName>
</protein>
<dbReference type="AlphaFoldDB" id="A0A2H3DNI6"/>
<name>A0A2H3DNI6_ARMGA</name>
<dbReference type="Proteomes" id="UP000217790">
    <property type="component" value="Unassembled WGS sequence"/>
</dbReference>
<proteinExistence type="predicted"/>